<dbReference type="CDD" id="cd03399">
    <property type="entry name" value="SPFH_flotillin"/>
    <property type="match status" value="1"/>
</dbReference>
<dbReference type="InterPro" id="IPR031905">
    <property type="entry name" value="Flotillin_C"/>
</dbReference>
<accession>A0ABS5LWW0</accession>
<evidence type="ECO:0000256" key="1">
    <source>
        <dbReference type="ARBA" id="ARBA00004167"/>
    </source>
</evidence>
<proteinExistence type="inferred from homology"/>
<dbReference type="SUPFAM" id="SSF117892">
    <property type="entry name" value="Band 7/SPFH domain"/>
    <property type="match status" value="1"/>
</dbReference>
<dbReference type="PANTHER" id="PTHR13806:SF31">
    <property type="entry name" value="FLOTILLIN-LIKE PROTEIN 1-RELATED"/>
    <property type="match status" value="1"/>
</dbReference>
<feature type="domain" description="Band 7" evidence="7">
    <location>
        <begin position="26"/>
        <end position="195"/>
    </location>
</feature>
<organism evidence="8 9">
    <name type="scientific">Comamonas brasiliensis</name>
    <dbReference type="NCBI Taxonomy" id="1812482"/>
    <lineage>
        <taxon>Bacteria</taxon>
        <taxon>Pseudomonadati</taxon>
        <taxon>Pseudomonadota</taxon>
        <taxon>Betaproteobacteria</taxon>
        <taxon>Burkholderiales</taxon>
        <taxon>Comamonadaceae</taxon>
        <taxon>Comamonas</taxon>
    </lineage>
</organism>
<evidence type="ECO:0000256" key="3">
    <source>
        <dbReference type="ARBA" id="ARBA00007161"/>
    </source>
</evidence>
<comment type="caution">
    <text evidence="8">The sequence shown here is derived from an EMBL/GenBank/DDBJ whole genome shotgun (WGS) entry which is preliminary data.</text>
</comment>
<protein>
    <submittedName>
        <fullName evidence="8">Inner membrane protein YqiK</fullName>
    </submittedName>
</protein>
<dbReference type="InterPro" id="IPR001107">
    <property type="entry name" value="Band_7"/>
</dbReference>
<evidence type="ECO:0000313" key="8">
    <source>
        <dbReference type="EMBL" id="MBS3020983.1"/>
    </source>
</evidence>
<keyword evidence="6" id="KW-0812">Transmembrane</keyword>
<keyword evidence="5 6" id="KW-0472">Membrane</keyword>
<dbReference type="PANTHER" id="PTHR13806">
    <property type="entry name" value="FLOTILLIN-RELATED"/>
    <property type="match status" value="1"/>
</dbReference>
<evidence type="ECO:0000259" key="7">
    <source>
        <dbReference type="SMART" id="SM00244"/>
    </source>
</evidence>
<dbReference type="Pfam" id="PF01145">
    <property type="entry name" value="Band_7"/>
    <property type="match status" value="1"/>
</dbReference>
<dbReference type="RefSeq" id="WP_211458289.1">
    <property type="nucleotide sequence ID" value="NZ_JAANES010000004.1"/>
</dbReference>
<dbReference type="EMBL" id="JAANES010000004">
    <property type="protein sequence ID" value="MBS3020983.1"/>
    <property type="molecule type" value="Genomic_DNA"/>
</dbReference>
<dbReference type="Gene3D" id="3.30.479.30">
    <property type="entry name" value="Band 7 domain"/>
    <property type="match status" value="1"/>
</dbReference>
<feature type="transmembrane region" description="Helical" evidence="6">
    <location>
        <begin position="7"/>
        <end position="29"/>
    </location>
</feature>
<comment type="similarity">
    <text evidence="3">Belongs to the band 7/mec-2 family. Flotillin subfamily.</text>
</comment>
<evidence type="ECO:0000256" key="2">
    <source>
        <dbReference type="ARBA" id="ARBA00004236"/>
    </source>
</evidence>
<name>A0ABS5LWW0_9BURK</name>
<evidence type="ECO:0000256" key="4">
    <source>
        <dbReference type="ARBA" id="ARBA00022475"/>
    </source>
</evidence>
<dbReference type="Proteomes" id="UP001647436">
    <property type="component" value="Unassembled WGS sequence"/>
</dbReference>
<evidence type="ECO:0000256" key="6">
    <source>
        <dbReference type="SAM" id="Phobius"/>
    </source>
</evidence>
<evidence type="ECO:0000313" key="9">
    <source>
        <dbReference type="Proteomes" id="UP001647436"/>
    </source>
</evidence>
<gene>
    <name evidence="8" type="primary">yqiK</name>
    <name evidence="8" type="ORF">DJFAAGMI_03747</name>
</gene>
<dbReference type="SMART" id="SM00244">
    <property type="entry name" value="PHB"/>
    <property type="match status" value="1"/>
</dbReference>
<comment type="subcellular location">
    <subcellularLocation>
        <location evidence="2">Cell membrane</location>
    </subcellularLocation>
    <subcellularLocation>
        <location evidence="1">Membrane</location>
        <topology evidence="1">Single-pass membrane protein</topology>
    </subcellularLocation>
</comment>
<sequence length="602" mass="66161">MNNLIDLGIMTAVVLVALLAIGIIFSRLYKRSTKEIAFVRTGLGGQKVIMDGGAIVLPVFHERVLVNMNTLKLEVQRRERESLITKDRMRVDVTAAFFVRVKQTEEAVSIAAQTLGTRTMSPDELKTLVEDKFVDSLRATAATMTIQELQDMRRDFVQAVQNAVAEDLEKNGLELESVSLTSLDQTDKQFFNPNNAFDAEGLTRLTEQTEARRKQRNDVEQDTEVQVRTKNLDATRQKLTIEKDQEFATLSQQREIENTRAEQSALIATQQAERNRDAEGAKIDAERLVSQQRIEAERQVSQQRIEAEREIRAAEIEKNLVIQTREIELERHTETKRAEQRKQVEIARQDTQIAISTKSREQSDADAAANLARADAVKAEEAVNTARQVAVAEREKDIQLIEASKEAEQNAIAVKVSAAAEKEAAMDRAEALTIEARARQAAALAEAEGKRAINEALNTLSAAQIDLQVRTQLLHQLPQILAEAVRPMEKIESIRLVQVGGMPGTGGSGQSHSSASQGTFPEQVMNSALQYQIAKPIVDAVMKDAGLSNEGITGMAHSLAGMLSTPDSSALAQTAPALAGSALTPTEATAMPSQTVLPMRQI</sequence>
<dbReference type="InterPro" id="IPR027705">
    <property type="entry name" value="Flotillin_fam"/>
</dbReference>
<keyword evidence="4" id="KW-1003">Cell membrane</keyword>
<reference evidence="8 9" key="1">
    <citation type="submission" date="2020-03" db="EMBL/GenBank/DDBJ databases">
        <title>The role of nitrogen metabolism on polyethylene biodegradation.</title>
        <authorList>
            <person name="Peixoto J."/>
            <person name="Vizzotto C.S."/>
            <person name="Ramos A."/>
            <person name="Alves G."/>
            <person name="Steindorff A."/>
            <person name="Kruger R."/>
        </authorList>
    </citation>
    <scope>NUCLEOTIDE SEQUENCE [LARGE SCALE GENOMIC DNA]</scope>
    <source>
        <strain evidence="8 9">PE63</strain>
    </source>
</reference>
<keyword evidence="9" id="KW-1185">Reference proteome</keyword>
<evidence type="ECO:0000256" key="5">
    <source>
        <dbReference type="ARBA" id="ARBA00023136"/>
    </source>
</evidence>
<dbReference type="InterPro" id="IPR036013">
    <property type="entry name" value="Band_7/SPFH_dom_sf"/>
</dbReference>
<dbReference type="Pfam" id="PF15975">
    <property type="entry name" value="Flot"/>
    <property type="match status" value="1"/>
</dbReference>
<keyword evidence="6" id="KW-1133">Transmembrane helix</keyword>